<sequence length="22" mass="2761">MRKLFSITWYIDSYRIVTQLNL</sequence>
<reference evidence="1" key="1">
    <citation type="submission" date="2019-02" db="EMBL/GenBank/DDBJ databases">
        <authorList>
            <consortium name="Genoscope - CEA"/>
            <person name="William W."/>
        </authorList>
    </citation>
    <scope>NUCLEOTIDE SEQUENCE [LARGE SCALE GENOMIC DNA]</scope>
    <source>
        <strain evidence="1">YSy11</strain>
    </source>
</reference>
<name>A0A653E3P4_9PSED</name>
<protein>
    <submittedName>
        <fullName evidence="1">Uncharacterized protein</fullName>
    </submittedName>
</protein>
<organism evidence="1">
    <name type="scientific">Pseudomonas marincola</name>
    <dbReference type="NCBI Taxonomy" id="437900"/>
    <lineage>
        <taxon>Bacteria</taxon>
        <taxon>Pseudomonadati</taxon>
        <taxon>Pseudomonadota</taxon>
        <taxon>Gammaproteobacteria</taxon>
        <taxon>Pseudomonadales</taxon>
        <taxon>Pseudomonadaceae</taxon>
        <taxon>Pseudomonas</taxon>
    </lineage>
</organism>
<gene>
    <name evidence="1" type="ORF">PMYSY11_2172</name>
</gene>
<proteinExistence type="predicted"/>
<evidence type="ECO:0000313" key="1">
    <source>
        <dbReference type="EMBL" id="VEV97218.1"/>
    </source>
</evidence>
<dbReference type="EMBL" id="LR215729">
    <property type="protein sequence ID" value="VEV97218.1"/>
    <property type="molecule type" value="Genomic_DNA"/>
</dbReference>
<accession>A0A653E3P4</accession>
<dbReference type="AlphaFoldDB" id="A0A653E3P4"/>